<comment type="caution">
    <text evidence="4">The sequence shown here is derived from an EMBL/GenBank/DDBJ whole genome shotgun (WGS) entry which is preliminary data.</text>
</comment>
<evidence type="ECO:0000259" key="3">
    <source>
        <dbReference type="SMART" id="SM00460"/>
    </source>
</evidence>
<feature type="region of interest" description="Disordered" evidence="1">
    <location>
        <begin position="39"/>
        <end position="60"/>
    </location>
</feature>
<gene>
    <name evidence="4" type="ORF">BJ978_000466</name>
</gene>
<dbReference type="InterPro" id="IPR002931">
    <property type="entry name" value="Transglutaminase-like"/>
</dbReference>
<name>A0A9X2KB49_9MICO</name>
<accession>A0A9X2KB49</accession>
<dbReference type="AlphaFoldDB" id="A0A9X2KB49"/>
<proteinExistence type="predicted"/>
<dbReference type="PANTHER" id="PTHR46333:SF2">
    <property type="entry name" value="CYTOKINESIS PROTEIN 3"/>
    <property type="match status" value="1"/>
</dbReference>
<protein>
    <recommendedName>
        <fullName evidence="3">Transglutaminase-like domain-containing protein</fullName>
    </recommendedName>
</protein>
<dbReference type="Gene3D" id="3.10.620.30">
    <property type="match status" value="1"/>
</dbReference>
<dbReference type="RefSeq" id="WP_156998873.1">
    <property type="nucleotide sequence ID" value="NZ_JAMZDY010000001.1"/>
</dbReference>
<sequence length="741" mass="79509">MPQSSPPAWYPDPAGSGHLRYWDGTQWTEHLAPMPVAALAPAPAPEPEPAPIPAPSAAPSATGRARRGWLIGSIAAATAAALVTATIVVIGIGGAGGSSAAAAENLDDRYDWTEPMLDLEPDHVFEVPAAYDLDEISADYVEPDPESGYIDTSFAVAVYTDPAFTRRAEATIIQYDPGRPIAVLPREMDMTIDDVRYKSEENTGWGLHDEYFLVQRLDDEGAALAKPRVTRFTIANEFEAPIVTFSTDAQTGDLHMAWNEVPGATRYLVYTSSLDTESSLRMETVLATTAETEWTSTDQTLEAIDAPFVLTQNDDMDLFDGSSADTIIAGWGTGGRTEYYDFGVIATDGTRYSPYRDYDAVEIAGALPYEIAFDASRNAKLWGDSGYIDGVENLQTSVYFTSLDGATRSTVATVDLAEVRDYDDRWVLPLMGRGTRIGEWVPLSKSSTPDLPAAIAAFNERAAAEAPTTGGTGFSAVSGSVAEVAAGSKIAPETELPVFGSSEMVTYLAKHLIAQTPVIDVSAYVSLPGAPSLADALFEALLQNPYAMGVESYTFSADGDRVGVQYQLRTAEAQQLQTELAAKVAEVVASVVDEGQTDADKVVALNDWLTENAEYDHRALAARDANGGQIAPNDRYAWRADGVLLQGLGVCASYADAFHALAGEAGVESVVVTGDVLEGGRHAWNKVQVDGTWRAVDVTWNDAPEANEFLMITDAEFVDSAARAEDAEWMVDAWLAEYATR</sequence>
<dbReference type="EMBL" id="JAMZDY010000001">
    <property type="protein sequence ID" value="MCP2369790.1"/>
    <property type="molecule type" value="Genomic_DNA"/>
</dbReference>
<evidence type="ECO:0000313" key="5">
    <source>
        <dbReference type="Proteomes" id="UP001139722"/>
    </source>
</evidence>
<dbReference type="Pfam" id="PF01841">
    <property type="entry name" value="Transglut_core"/>
    <property type="match status" value="1"/>
</dbReference>
<feature type="compositionally biased region" description="Pro residues" evidence="1">
    <location>
        <begin position="42"/>
        <end position="56"/>
    </location>
</feature>
<dbReference type="PANTHER" id="PTHR46333">
    <property type="entry name" value="CYTOKINESIS PROTEIN 3"/>
    <property type="match status" value="1"/>
</dbReference>
<keyword evidence="5" id="KW-1185">Reference proteome</keyword>
<reference evidence="4" key="1">
    <citation type="submission" date="2022-06" db="EMBL/GenBank/DDBJ databases">
        <title>Sequencing the genomes of 1000 actinobacteria strains.</title>
        <authorList>
            <person name="Klenk H.-P."/>
        </authorList>
    </citation>
    <scope>NUCLEOTIDE SEQUENCE</scope>
    <source>
        <strain evidence="4">DSM 22016</strain>
    </source>
</reference>
<evidence type="ECO:0000256" key="1">
    <source>
        <dbReference type="SAM" id="MobiDB-lite"/>
    </source>
</evidence>
<dbReference type="InterPro" id="IPR052557">
    <property type="entry name" value="CAP/Cytokinesis_protein"/>
</dbReference>
<organism evidence="4 5">
    <name type="scientific">Agromyces terreus</name>
    <dbReference type="NCBI Taxonomy" id="424795"/>
    <lineage>
        <taxon>Bacteria</taxon>
        <taxon>Bacillati</taxon>
        <taxon>Actinomycetota</taxon>
        <taxon>Actinomycetes</taxon>
        <taxon>Micrococcales</taxon>
        <taxon>Microbacteriaceae</taxon>
        <taxon>Agromyces</taxon>
    </lineage>
</organism>
<evidence type="ECO:0000313" key="4">
    <source>
        <dbReference type="EMBL" id="MCP2369790.1"/>
    </source>
</evidence>
<keyword evidence="2" id="KW-1133">Transmembrane helix</keyword>
<dbReference type="Pfam" id="PF10708">
    <property type="entry name" value="DUF2510"/>
    <property type="match status" value="1"/>
</dbReference>
<keyword evidence="2" id="KW-0812">Transmembrane</keyword>
<feature type="transmembrane region" description="Helical" evidence="2">
    <location>
        <begin position="69"/>
        <end position="92"/>
    </location>
</feature>
<evidence type="ECO:0000256" key="2">
    <source>
        <dbReference type="SAM" id="Phobius"/>
    </source>
</evidence>
<dbReference type="Proteomes" id="UP001139722">
    <property type="component" value="Unassembled WGS sequence"/>
</dbReference>
<dbReference type="SMART" id="SM00460">
    <property type="entry name" value="TGc"/>
    <property type="match status" value="1"/>
</dbReference>
<dbReference type="InterPro" id="IPR038765">
    <property type="entry name" value="Papain-like_cys_pep_sf"/>
</dbReference>
<dbReference type="SUPFAM" id="SSF54001">
    <property type="entry name" value="Cysteine proteinases"/>
    <property type="match status" value="1"/>
</dbReference>
<dbReference type="GO" id="GO:0005737">
    <property type="term" value="C:cytoplasm"/>
    <property type="evidence" value="ECO:0007669"/>
    <property type="project" value="TreeGrafter"/>
</dbReference>
<feature type="domain" description="Transglutaminase-like" evidence="3">
    <location>
        <begin position="643"/>
        <end position="700"/>
    </location>
</feature>
<dbReference type="OrthoDB" id="9788327at2"/>
<dbReference type="InterPro" id="IPR018929">
    <property type="entry name" value="DUF2510"/>
</dbReference>
<keyword evidence="2" id="KW-0472">Membrane</keyword>